<organism evidence="2 3">
    <name type="scientific">Candidatus Phocaeicola faecigallinarum</name>
    <dbReference type="NCBI Taxonomy" id="2838732"/>
    <lineage>
        <taxon>Bacteria</taxon>
        <taxon>Pseudomonadati</taxon>
        <taxon>Bacteroidota</taxon>
        <taxon>Bacteroidia</taxon>
        <taxon>Bacteroidales</taxon>
        <taxon>Bacteroidaceae</taxon>
        <taxon>Phocaeicola</taxon>
    </lineage>
</organism>
<evidence type="ECO:0000313" key="2">
    <source>
        <dbReference type="EMBL" id="MBU3839111.1"/>
    </source>
</evidence>
<evidence type="ECO:0000313" key="3">
    <source>
        <dbReference type="Proteomes" id="UP000783796"/>
    </source>
</evidence>
<dbReference type="AlphaFoldDB" id="A0A948TDN1"/>
<dbReference type="Proteomes" id="UP000783796">
    <property type="component" value="Unassembled WGS sequence"/>
</dbReference>
<comment type="caution">
    <text evidence="2">The sequence shown here is derived from an EMBL/GenBank/DDBJ whole genome shotgun (WGS) entry which is preliminary data.</text>
</comment>
<dbReference type="Pfam" id="PF16585">
    <property type="entry name" value="Lipocalin_8"/>
    <property type="match status" value="1"/>
</dbReference>
<proteinExistence type="predicted"/>
<evidence type="ECO:0000259" key="1">
    <source>
        <dbReference type="Pfam" id="PF16585"/>
    </source>
</evidence>
<gene>
    <name evidence="2" type="ORF">H9777_12540</name>
</gene>
<feature type="domain" description="Lipocalin-like" evidence="1">
    <location>
        <begin position="15"/>
        <end position="148"/>
    </location>
</feature>
<accession>A0A948TDN1</accession>
<reference evidence="2" key="2">
    <citation type="submission" date="2021-04" db="EMBL/GenBank/DDBJ databases">
        <authorList>
            <person name="Gilroy R."/>
        </authorList>
    </citation>
    <scope>NUCLEOTIDE SEQUENCE</scope>
    <source>
        <strain evidence="2">G4-2901</strain>
    </source>
</reference>
<sequence length="148" mass="17306">MEKIRYWGILLLLMIMVCGCESKWPQNGKMDGQWQLMSITDMNTQEKEDVKEKKLFYRFQLELLMVTDLGGSGYGTYIGRFYYEKGDSEFTIKEMNMRNNNGDSGIAATEEQLKPFGLQGPGRVEIVTLKRKEMVLRTEKTVMEFRKF</sequence>
<dbReference type="PROSITE" id="PS51257">
    <property type="entry name" value="PROKAR_LIPOPROTEIN"/>
    <property type="match status" value="1"/>
</dbReference>
<dbReference type="Gene3D" id="2.40.128.280">
    <property type="match status" value="1"/>
</dbReference>
<protein>
    <submittedName>
        <fullName evidence="2">Lipocalin-like domain-containing protein</fullName>
    </submittedName>
</protein>
<reference evidence="2" key="1">
    <citation type="journal article" date="2021" name="PeerJ">
        <title>Extensive microbial diversity within the chicken gut microbiome revealed by metagenomics and culture.</title>
        <authorList>
            <person name="Gilroy R."/>
            <person name="Ravi A."/>
            <person name="Getino M."/>
            <person name="Pursley I."/>
            <person name="Horton D.L."/>
            <person name="Alikhan N.F."/>
            <person name="Baker D."/>
            <person name="Gharbi K."/>
            <person name="Hall N."/>
            <person name="Watson M."/>
            <person name="Adriaenssens E.M."/>
            <person name="Foster-Nyarko E."/>
            <person name="Jarju S."/>
            <person name="Secka A."/>
            <person name="Antonio M."/>
            <person name="Oren A."/>
            <person name="Chaudhuri R.R."/>
            <person name="La Ragione R."/>
            <person name="Hildebrand F."/>
            <person name="Pallen M.J."/>
        </authorList>
    </citation>
    <scope>NUCLEOTIDE SEQUENCE</scope>
    <source>
        <strain evidence="2">G4-2901</strain>
    </source>
</reference>
<dbReference type="InterPro" id="IPR024311">
    <property type="entry name" value="Lipocalin-like"/>
</dbReference>
<name>A0A948TDN1_9BACT</name>
<dbReference type="EMBL" id="JAHLFW010000104">
    <property type="protein sequence ID" value="MBU3839111.1"/>
    <property type="molecule type" value="Genomic_DNA"/>
</dbReference>